<evidence type="ECO:0000256" key="2">
    <source>
        <dbReference type="SAM" id="Phobius"/>
    </source>
</evidence>
<name>A0ABN7X0S6_GIGMA</name>
<evidence type="ECO:0000256" key="1">
    <source>
        <dbReference type="ARBA" id="ARBA00005446"/>
    </source>
</evidence>
<keyword evidence="2" id="KW-1133">Transmembrane helix</keyword>
<dbReference type="EMBL" id="CAJVQB010078873">
    <property type="protein sequence ID" value="CAG8845281.1"/>
    <property type="molecule type" value="Genomic_DNA"/>
</dbReference>
<protein>
    <submittedName>
        <fullName evidence="4">10094_t:CDS:1</fullName>
    </submittedName>
</protein>
<dbReference type="Proteomes" id="UP000789901">
    <property type="component" value="Unassembled WGS sequence"/>
</dbReference>
<feature type="domain" description="Helicase ATP-binding" evidence="3">
    <location>
        <begin position="101"/>
        <end position="181"/>
    </location>
</feature>
<dbReference type="PANTHER" id="PTHR13710">
    <property type="entry name" value="DNA HELICASE RECQ FAMILY MEMBER"/>
    <property type="match status" value="1"/>
</dbReference>
<keyword evidence="2" id="KW-0812">Transmembrane</keyword>
<feature type="transmembrane region" description="Helical" evidence="2">
    <location>
        <begin position="124"/>
        <end position="145"/>
    </location>
</feature>
<feature type="non-terminal residue" evidence="4">
    <location>
        <position position="181"/>
    </location>
</feature>
<dbReference type="PANTHER" id="PTHR13710:SF152">
    <property type="entry name" value="ATP-DEPENDENT DNA HELICASE Q5"/>
    <property type="match status" value="1"/>
</dbReference>
<gene>
    <name evidence="4" type="ORF">GMARGA_LOCUS37552</name>
</gene>
<accession>A0ABN7X0S6</accession>
<reference evidence="4 5" key="1">
    <citation type="submission" date="2021-06" db="EMBL/GenBank/DDBJ databases">
        <authorList>
            <person name="Kallberg Y."/>
            <person name="Tangrot J."/>
            <person name="Rosling A."/>
        </authorList>
    </citation>
    <scope>NUCLEOTIDE SEQUENCE [LARGE SCALE GENOMIC DNA]</scope>
    <source>
        <strain evidence="4 5">120-4 pot B 10/14</strain>
    </source>
</reference>
<feature type="non-terminal residue" evidence="4">
    <location>
        <position position="1"/>
    </location>
</feature>
<sequence>ELIAYKYKIHKDIELNEYIPLFVPLIHGFNSILTCHKCHSFHKVTSYRLCKLCNFYSKISIREILNDNITKTQQLFEKKILLALKTIFGFDYSYAEQIQVIANFIVNRDVFVIMPTGSGKSLCYILPSIFYTGLTVVFSPLVLLIEDQIAKLTKFGIPCSGLYTEQYPILQKKIFKEIVSG</sequence>
<evidence type="ECO:0000313" key="5">
    <source>
        <dbReference type="Proteomes" id="UP000789901"/>
    </source>
</evidence>
<dbReference type="InterPro" id="IPR027417">
    <property type="entry name" value="P-loop_NTPase"/>
</dbReference>
<dbReference type="Pfam" id="PF00270">
    <property type="entry name" value="DEAD"/>
    <property type="match status" value="1"/>
</dbReference>
<comment type="caution">
    <text evidence="4">The sequence shown here is derived from an EMBL/GenBank/DDBJ whole genome shotgun (WGS) entry which is preliminary data.</text>
</comment>
<keyword evidence="2" id="KW-0472">Membrane</keyword>
<dbReference type="SUPFAM" id="SSF52540">
    <property type="entry name" value="P-loop containing nucleoside triphosphate hydrolases"/>
    <property type="match status" value="1"/>
</dbReference>
<comment type="similarity">
    <text evidence="1">Belongs to the helicase family. RecQ subfamily.</text>
</comment>
<organism evidence="4 5">
    <name type="scientific">Gigaspora margarita</name>
    <dbReference type="NCBI Taxonomy" id="4874"/>
    <lineage>
        <taxon>Eukaryota</taxon>
        <taxon>Fungi</taxon>
        <taxon>Fungi incertae sedis</taxon>
        <taxon>Mucoromycota</taxon>
        <taxon>Glomeromycotina</taxon>
        <taxon>Glomeromycetes</taxon>
        <taxon>Diversisporales</taxon>
        <taxon>Gigasporaceae</taxon>
        <taxon>Gigaspora</taxon>
    </lineage>
</organism>
<dbReference type="InterPro" id="IPR011545">
    <property type="entry name" value="DEAD/DEAH_box_helicase_dom"/>
</dbReference>
<evidence type="ECO:0000313" key="4">
    <source>
        <dbReference type="EMBL" id="CAG8845281.1"/>
    </source>
</evidence>
<keyword evidence="5" id="KW-1185">Reference proteome</keyword>
<dbReference type="Gene3D" id="3.40.50.300">
    <property type="entry name" value="P-loop containing nucleotide triphosphate hydrolases"/>
    <property type="match status" value="1"/>
</dbReference>
<proteinExistence type="inferred from homology"/>
<evidence type="ECO:0000259" key="3">
    <source>
        <dbReference type="PROSITE" id="PS51192"/>
    </source>
</evidence>
<dbReference type="InterPro" id="IPR014001">
    <property type="entry name" value="Helicase_ATP-bd"/>
</dbReference>
<dbReference type="PROSITE" id="PS51192">
    <property type="entry name" value="HELICASE_ATP_BIND_1"/>
    <property type="match status" value="1"/>
</dbReference>